<evidence type="ECO:0000256" key="2">
    <source>
        <dbReference type="SAM" id="SignalP"/>
    </source>
</evidence>
<organism evidence="3 4">
    <name type="scientific">Streptomyces beihaiensis</name>
    <dbReference type="NCBI Taxonomy" id="2984495"/>
    <lineage>
        <taxon>Bacteria</taxon>
        <taxon>Bacillati</taxon>
        <taxon>Actinomycetota</taxon>
        <taxon>Actinomycetes</taxon>
        <taxon>Kitasatosporales</taxon>
        <taxon>Streptomycetaceae</taxon>
        <taxon>Streptomyces</taxon>
    </lineage>
</organism>
<sequence>MAHLPARRRAALALPTGIALTACFCFMPSATAAPAGSPAASSTGTSATAPAASRTLRDSASASLAY</sequence>
<feature type="region of interest" description="Disordered" evidence="1">
    <location>
        <begin position="32"/>
        <end position="66"/>
    </location>
</feature>
<evidence type="ECO:0000313" key="3">
    <source>
        <dbReference type="EMBL" id="MCX3063984.1"/>
    </source>
</evidence>
<dbReference type="RefSeq" id="WP_266605372.1">
    <property type="nucleotide sequence ID" value="NZ_JAPHNL010000328.1"/>
</dbReference>
<accession>A0ABT3U3R9</accession>
<evidence type="ECO:0000313" key="4">
    <source>
        <dbReference type="Proteomes" id="UP001163064"/>
    </source>
</evidence>
<dbReference type="PROSITE" id="PS51257">
    <property type="entry name" value="PROKAR_LIPOPROTEIN"/>
    <property type="match status" value="1"/>
</dbReference>
<protein>
    <submittedName>
        <fullName evidence="3">Uncharacterized protein</fullName>
    </submittedName>
</protein>
<dbReference type="Proteomes" id="UP001163064">
    <property type="component" value="Unassembled WGS sequence"/>
</dbReference>
<name>A0ABT3U3R9_9ACTN</name>
<dbReference type="EMBL" id="JAPHNL010000328">
    <property type="protein sequence ID" value="MCX3063984.1"/>
    <property type="molecule type" value="Genomic_DNA"/>
</dbReference>
<feature type="signal peptide" evidence="2">
    <location>
        <begin position="1"/>
        <end position="32"/>
    </location>
</feature>
<reference evidence="3" key="1">
    <citation type="submission" date="2022-10" db="EMBL/GenBank/DDBJ databases">
        <title>Streptomyces beihaiensis sp. nov., a chitin degrading actinobacterium, isolated from shrimp pond soil.</title>
        <authorList>
            <person name="Xie J."/>
            <person name="Shen N."/>
        </authorList>
    </citation>
    <scope>NUCLEOTIDE SEQUENCE</scope>
    <source>
        <strain evidence="3">GXMU-J5</strain>
    </source>
</reference>
<evidence type="ECO:0000256" key="1">
    <source>
        <dbReference type="SAM" id="MobiDB-lite"/>
    </source>
</evidence>
<comment type="caution">
    <text evidence="3">The sequence shown here is derived from an EMBL/GenBank/DDBJ whole genome shotgun (WGS) entry which is preliminary data.</text>
</comment>
<feature type="chain" id="PRO_5046350275" evidence="2">
    <location>
        <begin position="33"/>
        <end position="66"/>
    </location>
</feature>
<keyword evidence="2" id="KW-0732">Signal</keyword>
<gene>
    <name evidence="3" type="ORF">OFY01_30355</name>
</gene>
<proteinExistence type="predicted"/>
<keyword evidence="4" id="KW-1185">Reference proteome</keyword>
<feature type="compositionally biased region" description="Low complexity" evidence="1">
    <location>
        <begin position="32"/>
        <end position="53"/>
    </location>
</feature>